<evidence type="ECO:0000313" key="3">
    <source>
        <dbReference type="Proteomes" id="UP000182248"/>
    </source>
</evidence>
<name>A0A1K1QLQ4_9FLAO</name>
<dbReference type="OrthoDB" id="1397207at2"/>
<gene>
    <name evidence="2" type="ORF">SAMN02927921_02670</name>
</gene>
<evidence type="ECO:0000313" key="2">
    <source>
        <dbReference type="EMBL" id="SFW60866.1"/>
    </source>
</evidence>
<dbReference type="Proteomes" id="UP000182248">
    <property type="component" value="Unassembled WGS sequence"/>
</dbReference>
<organism evidence="2 3">
    <name type="scientific">Sinomicrobium oceani</name>
    <dbReference type="NCBI Taxonomy" id="1150368"/>
    <lineage>
        <taxon>Bacteria</taxon>
        <taxon>Pseudomonadati</taxon>
        <taxon>Bacteroidota</taxon>
        <taxon>Flavobacteriia</taxon>
        <taxon>Flavobacteriales</taxon>
        <taxon>Flavobacteriaceae</taxon>
        <taxon>Sinomicrobium</taxon>
    </lineage>
</organism>
<dbReference type="AlphaFoldDB" id="A0A1K1QLQ4"/>
<proteinExistence type="predicted"/>
<feature type="signal peptide" evidence="1">
    <location>
        <begin position="1"/>
        <end position="18"/>
    </location>
</feature>
<dbReference type="EMBL" id="FPJE01000014">
    <property type="protein sequence ID" value="SFW60866.1"/>
    <property type="molecule type" value="Genomic_DNA"/>
</dbReference>
<sequence length="518" mass="60043">MRIHLFFLLLLFTTPLLAQDSTDNTPEIRITQGNVFKNDEREIPIDIIGHDENGYYILYAGGRFGQKKNKSIRKFTPSLEPSGEEIDLIPEDQEGEARTIGIAQTGDKIVHVWSLLTETEKKLFYQLIDLDDFSLQSSSLITAFSNEETDITRTYSNFIMSQDKSRIYLLYGMPTKKGETARINLKVFDNSFKEIKNESYDFPYPEDTFYIHDLFFSNKDELMVLAKKYNSDRILKEERNKGYQYLLYQLQDQEFHHIANIPVNDKHLRMLEPVWLPDGNLVLTGLYSKLDMYAMSGVFYTRIDTENGTVISAKEHPFGHDFYTALLDNENKINRVLKKLEKQKYEDPYYILRKVLKKPDDHIVLLTEQIHSVSHDFVIQYFHENIAMIELDGSGDIVWTNKIGKKNIKNNVSIYSSFFPVKRANDIFLLYNGNSSNLDHRKGSLANAFAPNGRAFMATKVRDDGTYLRTVLATGEDMEGITIRPSLTNWIDENTLLLFGQDIDNLKNQRFIKVIFEP</sequence>
<evidence type="ECO:0000256" key="1">
    <source>
        <dbReference type="SAM" id="SignalP"/>
    </source>
</evidence>
<protein>
    <recommendedName>
        <fullName evidence="4">WD40-like Beta Propeller Repeat</fullName>
    </recommendedName>
</protein>
<dbReference type="RefSeq" id="WP_072317884.1">
    <property type="nucleotide sequence ID" value="NZ_FPJE01000014.1"/>
</dbReference>
<dbReference type="SUPFAM" id="SSF82171">
    <property type="entry name" value="DPP6 N-terminal domain-like"/>
    <property type="match status" value="1"/>
</dbReference>
<keyword evidence="3" id="KW-1185">Reference proteome</keyword>
<keyword evidence="1" id="KW-0732">Signal</keyword>
<reference evidence="2 3" key="1">
    <citation type="submission" date="2016-11" db="EMBL/GenBank/DDBJ databases">
        <authorList>
            <person name="Jaros S."/>
            <person name="Januszkiewicz K."/>
            <person name="Wedrychowicz H."/>
        </authorList>
    </citation>
    <scope>NUCLEOTIDE SEQUENCE [LARGE SCALE GENOMIC DNA]</scope>
    <source>
        <strain evidence="2 3">CGMCC 1.12145</strain>
    </source>
</reference>
<dbReference type="STRING" id="1150368.SAMN02927921_02670"/>
<feature type="chain" id="PRO_5013063418" description="WD40-like Beta Propeller Repeat" evidence="1">
    <location>
        <begin position="19"/>
        <end position="518"/>
    </location>
</feature>
<evidence type="ECO:0008006" key="4">
    <source>
        <dbReference type="Google" id="ProtNLM"/>
    </source>
</evidence>
<accession>A0A1K1QLQ4</accession>